<reference evidence="1 2" key="1">
    <citation type="submission" date="2022-03" db="EMBL/GenBank/DDBJ databases">
        <authorList>
            <person name="Nunn A."/>
            <person name="Chopra R."/>
            <person name="Nunn A."/>
            <person name="Contreras Garrido A."/>
        </authorList>
    </citation>
    <scope>NUCLEOTIDE SEQUENCE [LARGE SCALE GENOMIC DNA]</scope>
</reference>
<sequence>MFRHVRKKIKREGGYQVLTASTLVFALSKNRSDCSINLWLGNLPIFDVVSSDSNGLYGI</sequence>
<name>A0AAU9RMS4_THLAR</name>
<keyword evidence="2" id="KW-1185">Reference proteome</keyword>
<accession>A0AAU9RMS4</accession>
<dbReference type="Proteomes" id="UP000836841">
    <property type="component" value="Chromosome 2"/>
</dbReference>
<protein>
    <submittedName>
        <fullName evidence="1">Uncharacterized protein</fullName>
    </submittedName>
</protein>
<proteinExistence type="predicted"/>
<gene>
    <name evidence="1" type="ORF">TAV2_LOCUS7735</name>
</gene>
<evidence type="ECO:0000313" key="1">
    <source>
        <dbReference type="EMBL" id="CAH2046461.1"/>
    </source>
</evidence>
<organism evidence="1 2">
    <name type="scientific">Thlaspi arvense</name>
    <name type="common">Field penny-cress</name>
    <dbReference type="NCBI Taxonomy" id="13288"/>
    <lineage>
        <taxon>Eukaryota</taxon>
        <taxon>Viridiplantae</taxon>
        <taxon>Streptophyta</taxon>
        <taxon>Embryophyta</taxon>
        <taxon>Tracheophyta</taxon>
        <taxon>Spermatophyta</taxon>
        <taxon>Magnoliopsida</taxon>
        <taxon>eudicotyledons</taxon>
        <taxon>Gunneridae</taxon>
        <taxon>Pentapetalae</taxon>
        <taxon>rosids</taxon>
        <taxon>malvids</taxon>
        <taxon>Brassicales</taxon>
        <taxon>Brassicaceae</taxon>
        <taxon>Thlaspideae</taxon>
        <taxon>Thlaspi</taxon>
    </lineage>
</organism>
<evidence type="ECO:0000313" key="2">
    <source>
        <dbReference type="Proteomes" id="UP000836841"/>
    </source>
</evidence>
<dbReference type="AlphaFoldDB" id="A0AAU9RMS4"/>
<dbReference type="EMBL" id="OU466858">
    <property type="protein sequence ID" value="CAH2046461.1"/>
    <property type="molecule type" value="Genomic_DNA"/>
</dbReference>